<evidence type="ECO:0000313" key="11">
    <source>
        <dbReference type="Proteomes" id="UP000184251"/>
    </source>
</evidence>
<dbReference type="InterPro" id="IPR050107">
    <property type="entry name" value="ABC_carbohydrate_import_ATPase"/>
</dbReference>
<reference evidence="10 11" key="1">
    <citation type="submission" date="2016-11" db="EMBL/GenBank/DDBJ databases">
        <authorList>
            <person name="Jaros S."/>
            <person name="Januszkiewicz K."/>
            <person name="Wedrychowicz H."/>
        </authorList>
    </citation>
    <scope>NUCLEOTIDE SEQUENCE [LARGE SCALE GENOMIC DNA]</scope>
    <source>
        <strain evidence="10 11">DSM 14828</strain>
    </source>
</reference>
<keyword evidence="5" id="KW-0547">Nucleotide-binding</keyword>
<name>A0A1M4VU94_9FIRM</name>
<organism evidence="10 11">
    <name type="scientific">Alkalibacter saccharofermentans DSM 14828</name>
    <dbReference type="NCBI Taxonomy" id="1120975"/>
    <lineage>
        <taxon>Bacteria</taxon>
        <taxon>Bacillati</taxon>
        <taxon>Bacillota</taxon>
        <taxon>Clostridia</taxon>
        <taxon>Eubacteriales</taxon>
        <taxon>Eubacteriaceae</taxon>
        <taxon>Alkalibacter</taxon>
    </lineage>
</organism>
<evidence type="ECO:0000313" key="10">
    <source>
        <dbReference type="EMBL" id="SHE72566.1"/>
    </source>
</evidence>
<evidence type="ECO:0000256" key="3">
    <source>
        <dbReference type="ARBA" id="ARBA00022475"/>
    </source>
</evidence>
<sequence length="505" mass="55567">MSEILVGMKEISKTFGKVKALDGVGLTLRRGEVHSLLGENGAGKSSLMNILAGIYTPDEGKISIKDKDVSLNSPKDAINLGVGMIHQHFKLVEVMTAKENIIAGYEKSFFVKGAELSKKIRDISVKYGLEIDPDKKIYDMSVAEKQRVEILKVLYRGADVLILDEPTAVLTPQETEKLFDIIRNMTKLGCAVVIITHKLNEVMEISDVITVLRKGRNIGTVDKDKTNTMELTKMMVGKAVDLSIERPPRGTQREVLKVVNLTALKSDKTEALKNLNFSMFTGEILGVAGIAGSGQKELCETLAGLYPVTNGDIIYEGESLLGKNPREIIRMGISMSFVPEDRLGMGLVASMNIVDNILLKEYQKQEGLIITRKPSKEKAQKIVEKLNISTPSTDAHPVRLLSGGNIQKVLLGREIESNPHVIITAYPTRGLDIGSSYLIYDLLNKQKMKDTAVLYVGEDLDVLLELCDRILVMCNGEITGIVDAKEADREKIGLMMSGAHKEEVI</sequence>
<protein>
    <submittedName>
        <fullName evidence="10">Nucleoside ABC transporter ATP-binding protein</fullName>
    </submittedName>
</protein>
<dbReference type="PANTHER" id="PTHR43790:SF4">
    <property type="entry name" value="GUANOSINE IMPORT ATP-BINDING PROTEIN NUPO"/>
    <property type="match status" value="1"/>
</dbReference>
<dbReference type="SUPFAM" id="SSF52540">
    <property type="entry name" value="P-loop containing nucleoside triphosphate hydrolases"/>
    <property type="match status" value="2"/>
</dbReference>
<dbReference type="AlphaFoldDB" id="A0A1M4VU94"/>
<evidence type="ECO:0000256" key="2">
    <source>
        <dbReference type="ARBA" id="ARBA00022448"/>
    </source>
</evidence>
<dbReference type="CDD" id="cd03216">
    <property type="entry name" value="ABC_Carb_Monos_I"/>
    <property type="match status" value="1"/>
</dbReference>
<dbReference type="PANTHER" id="PTHR43790">
    <property type="entry name" value="CARBOHYDRATE TRANSPORT ATP-BINDING PROTEIN MG119-RELATED"/>
    <property type="match status" value="1"/>
</dbReference>
<dbReference type="Proteomes" id="UP000184251">
    <property type="component" value="Unassembled WGS sequence"/>
</dbReference>
<evidence type="ECO:0000256" key="4">
    <source>
        <dbReference type="ARBA" id="ARBA00022737"/>
    </source>
</evidence>
<gene>
    <name evidence="10" type="ORF">SAMN02746064_01061</name>
</gene>
<feature type="domain" description="ABC transporter" evidence="9">
    <location>
        <begin position="6"/>
        <end position="239"/>
    </location>
</feature>
<dbReference type="GO" id="GO:0005886">
    <property type="term" value="C:plasma membrane"/>
    <property type="evidence" value="ECO:0007669"/>
    <property type="project" value="UniProtKB-SubCell"/>
</dbReference>
<evidence type="ECO:0000259" key="9">
    <source>
        <dbReference type="PROSITE" id="PS50893"/>
    </source>
</evidence>
<dbReference type="EMBL" id="FQTU01000006">
    <property type="protein sequence ID" value="SHE72566.1"/>
    <property type="molecule type" value="Genomic_DNA"/>
</dbReference>
<dbReference type="GO" id="GO:0005524">
    <property type="term" value="F:ATP binding"/>
    <property type="evidence" value="ECO:0007669"/>
    <property type="project" value="UniProtKB-KW"/>
</dbReference>
<dbReference type="SMART" id="SM00382">
    <property type="entry name" value="AAA"/>
    <property type="match status" value="1"/>
</dbReference>
<dbReference type="Gene3D" id="3.40.50.300">
    <property type="entry name" value="P-loop containing nucleotide triphosphate hydrolases"/>
    <property type="match status" value="2"/>
</dbReference>
<proteinExistence type="predicted"/>
<keyword evidence="3" id="KW-1003">Cell membrane</keyword>
<evidence type="ECO:0000256" key="5">
    <source>
        <dbReference type="ARBA" id="ARBA00022741"/>
    </source>
</evidence>
<dbReference type="InterPro" id="IPR027417">
    <property type="entry name" value="P-loop_NTPase"/>
</dbReference>
<keyword evidence="2" id="KW-0813">Transport</keyword>
<evidence type="ECO:0000256" key="6">
    <source>
        <dbReference type="ARBA" id="ARBA00022840"/>
    </source>
</evidence>
<evidence type="ECO:0000256" key="1">
    <source>
        <dbReference type="ARBA" id="ARBA00004202"/>
    </source>
</evidence>
<accession>A0A1M4VU94</accession>
<dbReference type="PROSITE" id="PS00211">
    <property type="entry name" value="ABC_TRANSPORTER_1"/>
    <property type="match status" value="1"/>
</dbReference>
<dbReference type="STRING" id="1120975.SAMN02746064_01061"/>
<dbReference type="InterPro" id="IPR017871">
    <property type="entry name" value="ABC_transporter-like_CS"/>
</dbReference>
<dbReference type="Pfam" id="PF00005">
    <property type="entry name" value="ABC_tran"/>
    <property type="match status" value="2"/>
</dbReference>
<keyword evidence="7" id="KW-1278">Translocase</keyword>
<evidence type="ECO:0000256" key="7">
    <source>
        <dbReference type="ARBA" id="ARBA00022967"/>
    </source>
</evidence>
<dbReference type="InterPro" id="IPR003439">
    <property type="entry name" value="ABC_transporter-like_ATP-bd"/>
</dbReference>
<dbReference type="InterPro" id="IPR003593">
    <property type="entry name" value="AAA+_ATPase"/>
</dbReference>
<dbReference type="FunFam" id="3.40.50.300:FF:000127">
    <property type="entry name" value="Ribose import ATP-binding protein RbsA"/>
    <property type="match status" value="1"/>
</dbReference>
<comment type="subcellular location">
    <subcellularLocation>
        <location evidence="1">Cell membrane</location>
        <topology evidence="1">Peripheral membrane protein</topology>
    </subcellularLocation>
</comment>
<dbReference type="RefSeq" id="WP_073270050.1">
    <property type="nucleotide sequence ID" value="NZ_FQTU01000006.1"/>
</dbReference>
<dbReference type="PROSITE" id="PS50893">
    <property type="entry name" value="ABC_TRANSPORTER_2"/>
    <property type="match status" value="2"/>
</dbReference>
<dbReference type="OrthoDB" id="9771863at2"/>
<feature type="domain" description="ABC transporter" evidence="9">
    <location>
        <begin position="256"/>
        <end position="500"/>
    </location>
</feature>
<keyword evidence="6 10" id="KW-0067">ATP-binding</keyword>
<keyword evidence="8" id="KW-0472">Membrane</keyword>
<dbReference type="CDD" id="cd03215">
    <property type="entry name" value="ABC_Carb_Monos_II"/>
    <property type="match status" value="1"/>
</dbReference>
<dbReference type="GO" id="GO:0016887">
    <property type="term" value="F:ATP hydrolysis activity"/>
    <property type="evidence" value="ECO:0007669"/>
    <property type="project" value="InterPro"/>
</dbReference>
<keyword evidence="4" id="KW-0677">Repeat</keyword>
<keyword evidence="11" id="KW-1185">Reference proteome</keyword>
<evidence type="ECO:0000256" key="8">
    <source>
        <dbReference type="ARBA" id="ARBA00023136"/>
    </source>
</evidence>